<dbReference type="OrthoDB" id="4838853at2759"/>
<evidence type="ECO:0000313" key="2">
    <source>
        <dbReference type="EMBL" id="EMC91261.1"/>
    </source>
</evidence>
<evidence type="ECO:0000256" key="1">
    <source>
        <dbReference type="SAM" id="Phobius"/>
    </source>
</evidence>
<dbReference type="GeneID" id="19115336"/>
<feature type="transmembrane region" description="Helical" evidence="1">
    <location>
        <begin position="90"/>
        <end position="112"/>
    </location>
</feature>
<keyword evidence="1" id="KW-1133">Transmembrane helix</keyword>
<feature type="non-terminal residue" evidence="2">
    <location>
        <position position="1"/>
    </location>
</feature>
<dbReference type="eggNOG" id="ENOG502S6PD">
    <property type="taxonomic scope" value="Eukaryota"/>
</dbReference>
<organism evidence="2 3">
    <name type="scientific">Baudoinia panamericana (strain UAMH 10762)</name>
    <name type="common">Angels' share fungus</name>
    <name type="synonym">Baudoinia compniacensis (strain UAMH 10762)</name>
    <dbReference type="NCBI Taxonomy" id="717646"/>
    <lineage>
        <taxon>Eukaryota</taxon>
        <taxon>Fungi</taxon>
        <taxon>Dikarya</taxon>
        <taxon>Ascomycota</taxon>
        <taxon>Pezizomycotina</taxon>
        <taxon>Dothideomycetes</taxon>
        <taxon>Dothideomycetidae</taxon>
        <taxon>Mycosphaerellales</taxon>
        <taxon>Teratosphaeriaceae</taxon>
        <taxon>Baudoinia</taxon>
    </lineage>
</organism>
<feature type="transmembrane region" description="Helical" evidence="1">
    <location>
        <begin position="51"/>
        <end position="70"/>
    </location>
</feature>
<proteinExistence type="predicted"/>
<reference evidence="2 3" key="1">
    <citation type="journal article" date="2012" name="PLoS Pathog.">
        <title>Diverse lifestyles and strategies of plant pathogenesis encoded in the genomes of eighteen Dothideomycetes fungi.</title>
        <authorList>
            <person name="Ohm R.A."/>
            <person name="Feau N."/>
            <person name="Henrissat B."/>
            <person name="Schoch C.L."/>
            <person name="Horwitz B.A."/>
            <person name="Barry K.W."/>
            <person name="Condon B.J."/>
            <person name="Copeland A.C."/>
            <person name="Dhillon B."/>
            <person name="Glaser F."/>
            <person name="Hesse C.N."/>
            <person name="Kosti I."/>
            <person name="LaButti K."/>
            <person name="Lindquist E.A."/>
            <person name="Lucas S."/>
            <person name="Salamov A.A."/>
            <person name="Bradshaw R.E."/>
            <person name="Ciuffetti L."/>
            <person name="Hamelin R.C."/>
            <person name="Kema G.H.J."/>
            <person name="Lawrence C."/>
            <person name="Scott J.A."/>
            <person name="Spatafora J.W."/>
            <person name="Turgeon B.G."/>
            <person name="de Wit P.J.G.M."/>
            <person name="Zhong S."/>
            <person name="Goodwin S.B."/>
            <person name="Grigoriev I.V."/>
        </authorList>
    </citation>
    <scope>NUCLEOTIDE SEQUENCE [LARGE SCALE GENOMIC DNA]</scope>
    <source>
        <strain evidence="2 3">UAMH 10762</strain>
    </source>
</reference>
<evidence type="ECO:0000313" key="3">
    <source>
        <dbReference type="Proteomes" id="UP000011761"/>
    </source>
</evidence>
<dbReference type="PANTHER" id="PTHR42024:SF1">
    <property type="entry name" value="AMINO ACID PERMEASE_ SLC12A DOMAIN-CONTAINING PROTEIN"/>
    <property type="match status" value="1"/>
</dbReference>
<keyword evidence="1" id="KW-0472">Membrane</keyword>
<dbReference type="STRING" id="717646.M2M3V9"/>
<dbReference type="HOGENOM" id="CLU_038384_0_1_1"/>
<dbReference type="AlphaFoldDB" id="M2M3V9"/>
<feature type="transmembrane region" description="Helical" evidence="1">
    <location>
        <begin position="124"/>
        <end position="145"/>
    </location>
</feature>
<sequence>FEPEPPPLNYSLWPRKWSIIIFWSLILIDCIAMPIGLYFGLWYGTDLSPNTVFSIVTAALGGVSIIEYFLRLKRLLRKNSTARPIGARRWYLDFFHWNFTLGWFVIMIELIVGTIPEDPPIRLLAMPVVSMLYVFGTELIIADVLRLFHIPAPFRISSMPKGSQLRPCVYSIIEDVVAVDGSGGVAFREALNKRYEDSHVFRAMLRRLGAFWAFGMEAIAIVLTILIFTVQHEAAYVIGWSVPFIWAGIWIVITYYYVKKKLREEKVAWTEEIAAKA</sequence>
<dbReference type="EMBL" id="KB445564">
    <property type="protein sequence ID" value="EMC91261.1"/>
    <property type="molecule type" value="Genomic_DNA"/>
</dbReference>
<accession>M2M3V9</accession>
<feature type="transmembrane region" description="Helical" evidence="1">
    <location>
        <begin position="20"/>
        <end position="39"/>
    </location>
</feature>
<keyword evidence="3" id="KW-1185">Reference proteome</keyword>
<keyword evidence="1" id="KW-0812">Transmembrane</keyword>
<protein>
    <submittedName>
        <fullName evidence="2">Uncharacterized protein</fullName>
    </submittedName>
</protein>
<feature type="non-terminal residue" evidence="2">
    <location>
        <position position="277"/>
    </location>
</feature>
<dbReference type="KEGG" id="bcom:BAUCODRAFT_54366"/>
<dbReference type="PANTHER" id="PTHR42024">
    <property type="entry name" value="AMINO ACID PERMEASE_ SLC12A DOMAIN-CONTAINING PROTEIN"/>
    <property type="match status" value="1"/>
</dbReference>
<gene>
    <name evidence="2" type="ORF">BAUCODRAFT_54366</name>
</gene>
<feature type="transmembrane region" description="Helical" evidence="1">
    <location>
        <begin position="234"/>
        <end position="258"/>
    </location>
</feature>
<dbReference type="RefSeq" id="XP_007681457.1">
    <property type="nucleotide sequence ID" value="XM_007683267.1"/>
</dbReference>
<feature type="transmembrane region" description="Helical" evidence="1">
    <location>
        <begin position="208"/>
        <end position="228"/>
    </location>
</feature>
<dbReference type="OMA" id="LYFGMWY"/>
<dbReference type="Proteomes" id="UP000011761">
    <property type="component" value="Unassembled WGS sequence"/>
</dbReference>
<name>M2M3V9_BAUPA</name>